<name>A0A443KP10_9RHOB</name>
<dbReference type="PANTHER" id="PTHR11014:SF63">
    <property type="entry name" value="METALLOPEPTIDASE, PUTATIVE (AFU_ORTHOLOGUE AFUA_6G09600)-RELATED"/>
    <property type="match status" value="1"/>
</dbReference>
<dbReference type="CDD" id="cd05666">
    <property type="entry name" value="M20_Acy1-like"/>
    <property type="match status" value="1"/>
</dbReference>
<keyword evidence="2" id="KW-0479">Metal-binding</keyword>
<reference evidence="4 5" key="2">
    <citation type="submission" date="2019-01" db="EMBL/GenBank/DDBJ databases">
        <authorList>
            <person name="Li Y."/>
        </authorList>
    </citation>
    <scope>NUCLEOTIDE SEQUENCE [LARGE SCALE GENOMIC DNA]</scope>
    <source>
        <strain evidence="4 5">07D10-4-3</strain>
    </source>
</reference>
<dbReference type="InterPro" id="IPR036264">
    <property type="entry name" value="Bact_exopeptidase_dim_dom"/>
</dbReference>
<organism evidence="4 5">
    <name type="scientific">Paenirhodobacter populi</name>
    <dbReference type="NCBI Taxonomy" id="2306993"/>
    <lineage>
        <taxon>Bacteria</taxon>
        <taxon>Pseudomonadati</taxon>
        <taxon>Pseudomonadota</taxon>
        <taxon>Alphaproteobacteria</taxon>
        <taxon>Rhodobacterales</taxon>
        <taxon>Rhodobacter group</taxon>
        <taxon>Paenirhodobacter</taxon>
    </lineage>
</organism>
<protein>
    <submittedName>
        <fullName evidence="4">Amidohydrolase</fullName>
    </submittedName>
</protein>
<dbReference type="FunFam" id="3.30.70.360:FF:000001">
    <property type="entry name" value="N-acetyldiaminopimelate deacetylase"/>
    <property type="match status" value="1"/>
</dbReference>
<accession>A0A443KP10</accession>
<dbReference type="GO" id="GO:0046872">
    <property type="term" value="F:metal ion binding"/>
    <property type="evidence" value="ECO:0007669"/>
    <property type="project" value="UniProtKB-KW"/>
</dbReference>
<dbReference type="Gene3D" id="3.40.630.10">
    <property type="entry name" value="Zn peptidases"/>
    <property type="match status" value="1"/>
</dbReference>
<dbReference type="PANTHER" id="PTHR11014">
    <property type="entry name" value="PEPTIDASE M20 FAMILY MEMBER"/>
    <property type="match status" value="1"/>
</dbReference>
<dbReference type="Pfam" id="PF07687">
    <property type="entry name" value="M20_dimer"/>
    <property type="match status" value="1"/>
</dbReference>
<evidence type="ECO:0000313" key="5">
    <source>
        <dbReference type="Proteomes" id="UP000284451"/>
    </source>
</evidence>
<dbReference type="SUPFAM" id="SSF55031">
    <property type="entry name" value="Bacterial exopeptidase dimerisation domain"/>
    <property type="match status" value="1"/>
</dbReference>
<evidence type="ECO:0000256" key="2">
    <source>
        <dbReference type="PIRSR" id="PIRSR005962-1"/>
    </source>
</evidence>
<sequence>MTIAARAAAPAPGARPLIAESIRDFVALRHDLHSRPELAFAEHETTARIAGLLADWGYRVEKITKTGLIATLENGPGPALGLRADIDALPIREATGLPYASRTEGVMHACGHDGHTAILLAAARHLARSRNFRGTLRLIFQPAEEIGAGANKLIKAGLFSRFPVDAIFGLHNWPGVPAGRFGFVEGAAMAAIDRIDARIFGRGGHGAEPHLAVDPVVAAAHAITALQSVVSRNVDPREMAVVTVGAIHGGEASNVIPGAVDLSLTVRSFSPEVRALLKKRVPAILRTVTDAFGGEAHVDVQDGFPSVINSVAETRLLRDIAVETFGPQAVIADFAPRTASEDFAYYLHHRPGSFFFVGNGEGAPLHSPEYRFNDDIIAPAASLWVALAERYLNGAHHD</sequence>
<dbReference type="EMBL" id="SAUY01000002">
    <property type="protein sequence ID" value="RWR34620.1"/>
    <property type="molecule type" value="Genomic_DNA"/>
</dbReference>
<evidence type="ECO:0000256" key="1">
    <source>
        <dbReference type="ARBA" id="ARBA00022801"/>
    </source>
</evidence>
<feature type="domain" description="Peptidase M20 dimerisation" evidence="3">
    <location>
        <begin position="198"/>
        <end position="286"/>
    </location>
</feature>
<gene>
    <name evidence="4" type="ORF">D2T29_03490</name>
</gene>
<feature type="binding site" evidence="2">
    <location>
        <position position="366"/>
    </location>
    <ligand>
        <name>Mn(2+)</name>
        <dbReference type="ChEBI" id="CHEBI:29035"/>
        <label>2</label>
    </ligand>
</feature>
<evidence type="ECO:0000313" key="4">
    <source>
        <dbReference type="EMBL" id="RWR34620.1"/>
    </source>
</evidence>
<comment type="caution">
    <text evidence="4">The sequence shown here is derived from an EMBL/GenBank/DDBJ whole genome shotgun (WGS) entry which is preliminary data.</text>
</comment>
<feature type="binding site" evidence="2">
    <location>
        <position position="110"/>
    </location>
    <ligand>
        <name>Mn(2+)</name>
        <dbReference type="ChEBI" id="CHEBI:29035"/>
        <label>2</label>
    </ligand>
</feature>
<dbReference type="RefSeq" id="WP_128231360.1">
    <property type="nucleotide sequence ID" value="NZ_SAUY01000002.1"/>
</dbReference>
<dbReference type="InterPro" id="IPR011650">
    <property type="entry name" value="Peptidase_M20_dimer"/>
</dbReference>
<dbReference type="InterPro" id="IPR002933">
    <property type="entry name" value="Peptidase_M20"/>
</dbReference>
<dbReference type="GO" id="GO:0050118">
    <property type="term" value="F:N-acetyldiaminopimelate deacetylase activity"/>
    <property type="evidence" value="ECO:0007669"/>
    <property type="project" value="UniProtKB-ARBA"/>
</dbReference>
<dbReference type="GO" id="GO:0019877">
    <property type="term" value="P:diaminopimelate biosynthetic process"/>
    <property type="evidence" value="ECO:0007669"/>
    <property type="project" value="UniProtKB-ARBA"/>
</dbReference>
<comment type="cofactor">
    <cofactor evidence="2">
        <name>Mn(2+)</name>
        <dbReference type="ChEBI" id="CHEBI:29035"/>
    </cofactor>
    <text evidence="2">The Mn(2+) ion enhances activity.</text>
</comment>
<feature type="binding site" evidence="2">
    <location>
        <position position="112"/>
    </location>
    <ligand>
        <name>Mn(2+)</name>
        <dbReference type="ChEBI" id="CHEBI:29035"/>
        <label>2</label>
    </ligand>
</feature>
<feature type="binding site" evidence="2">
    <location>
        <position position="171"/>
    </location>
    <ligand>
        <name>Mn(2+)</name>
        <dbReference type="ChEBI" id="CHEBI:29035"/>
        <label>2</label>
    </ligand>
</feature>
<reference evidence="4 5" key="1">
    <citation type="submission" date="2019-01" db="EMBL/GenBank/DDBJ databases">
        <title>Sinorhodobacter populi sp. nov. isolated from the symptomatic bark tissue of Populus euramericana canker.</title>
        <authorList>
            <person name="Xu G."/>
        </authorList>
    </citation>
    <scope>NUCLEOTIDE SEQUENCE [LARGE SCALE GENOMIC DNA]</scope>
    <source>
        <strain evidence="4 5">07D10-4-3</strain>
    </source>
</reference>
<evidence type="ECO:0000259" key="3">
    <source>
        <dbReference type="Pfam" id="PF07687"/>
    </source>
</evidence>
<dbReference type="PIRSF" id="PIRSF005962">
    <property type="entry name" value="Pept_M20D_amidohydro"/>
    <property type="match status" value="1"/>
</dbReference>
<dbReference type="Pfam" id="PF01546">
    <property type="entry name" value="Peptidase_M20"/>
    <property type="match status" value="1"/>
</dbReference>
<dbReference type="SUPFAM" id="SSF53187">
    <property type="entry name" value="Zn-dependent exopeptidases"/>
    <property type="match status" value="1"/>
</dbReference>
<dbReference type="AlphaFoldDB" id="A0A443KP10"/>
<dbReference type="Gene3D" id="3.30.70.360">
    <property type="match status" value="1"/>
</dbReference>
<keyword evidence="1 4" id="KW-0378">Hydrolase</keyword>
<dbReference type="InterPro" id="IPR017439">
    <property type="entry name" value="Amidohydrolase"/>
</dbReference>
<proteinExistence type="predicted"/>
<feature type="binding site" evidence="2">
    <location>
        <position position="145"/>
    </location>
    <ligand>
        <name>Mn(2+)</name>
        <dbReference type="ChEBI" id="CHEBI:29035"/>
        <label>2</label>
    </ligand>
</feature>
<dbReference type="Proteomes" id="UP000284451">
    <property type="component" value="Unassembled WGS sequence"/>
</dbReference>
<dbReference type="NCBIfam" id="TIGR01891">
    <property type="entry name" value="amidohydrolases"/>
    <property type="match status" value="1"/>
</dbReference>
<keyword evidence="2" id="KW-0464">Manganese</keyword>